<dbReference type="EMBL" id="JAWZYT010006129">
    <property type="protein sequence ID" value="KAK4288791.1"/>
    <property type="molecule type" value="Genomic_DNA"/>
</dbReference>
<feature type="compositionally biased region" description="Polar residues" evidence="1">
    <location>
        <begin position="1"/>
        <end position="12"/>
    </location>
</feature>
<keyword evidence="2" id="KW-0472">Membrane</keyword>
<reference evidence="3" key="1">
    <citation type="submission" date="2023-11" db="EMBL/GenBank/DDBJ databases">
        <title>Genome assemblies of two species of porcelain crab, Petrolisthes cinctipes and Petrolisthes manimaculis (Anomura: Porcellanidae).</title>
        <authorList>
            <person name="Angst P."/>
        </authorList>
    </citation>
    <scope>NUCLEOTIDE SEQUENCE</scope>
    <source>
        <strain evidence="3">PB745_02</strain>
        <tissue evidence="3">Gill</tissue>
    </source>
</reference>
<keyword evidence="4" id="KW-1185">Reference proteome</keyword>
<keyword evidence="2" id="KW-0812">Transmembrane</keyword>
<feature type="region of interest" description="Disordered" evidence="1">
    <location>
        <begin position="1"/>
        <end position="29"/>
    </location>
</feature>
<evidence type="ECO:0000256" key="1">
    <source>
        <dbReference type="SAM" id="MobiDB-lite"/>
    </source>
</evidence>
<dbReference type="AlphaFoldDB" id="A0AAE1NG79"/>
<feature type="transmembrane region" description="Helical" evidence="2">
    <location>
        <begin position="41"/>
        <end position="62"/>
    </location>
</feature>
<evidence type="ECO:0000256" key="2">
    <source>
        <dbReference type="SAM" id="Phobius"/>
    </source>
</evidence>
<sequence>MPCTHNTDNLTWSGHIGGGSEGRDQTTTRQLRGGVPGLMGWLLWSLVLLGSLLWALLVWGPYHARPTVARARRSPPRPPQEAVDVVEETLCEVENVVEEVEVMDVYLVEAGKWLLYEMEKGM</sequence>
<name>A0AAE1NG79_9EUCA</name>
<dbReference type="Proteomes" id="UP001292094">
    <property type="component" value="Unassembled WGS sequence"/>
</dbReference>
<evidence type="ECO:0000313" key="4">
    <source>
        <dbReference type="Proteomes" id="UP001292094"/>
    </source>
</evidence>
<accession>A0AAE1NG79</accession>
<organism evidence="3 4">
    <name type="scientific">Petrolisthes manimaculis</name>
    <dbReference type="NCBI Taxonomy" id="1843537"/>
    <lineage>
        <taxon>Eukaryota</taxon>
        <taxon>Metazoa</taxon>
        <taxon>Ecdysozoa</taxon>
        <taxon>Arthropoda</taxon>
        <taxon>Crustacea</taxon>
        <taxon>Multicrustacea</taxon>
        <taxon>Malacostraca</taxon>
        <taxon>Eumalacostraca</taxon>
        <taxon>Eucarida</taxon>
        <taxon>Decapoda</taxon>
        <taxon>Pleocyemata</taxon>
        <taxon>Anomura</taxon>
        <taxon>Galatheoidea</taxon>
        <taxon>Porcellanidae</taxon>
        <taxon>Petrolisthes</taxon>
    </lineage>
</organism>
<proteinExistence type="predicted"/>
<protein>
    <submittedName>
        <fullName evidence="3">Uncharacterized protein</fullName>
    </submittedName>
</protein>
<evidence type="ECO:0000313" key="3">
    <source>
        <dbReference type="EMBL" id="KAK4288791.1"/>
    </source>
</evidence>
<gene>
    <name evidence="3" type="ORF">Pmani_038200</name>
</gene>
<comment type="caution">
    <text evidence="3">The sequence shown here is derived from an EMBL/GenBank/DDBJ whole genome shotgun (WGS) entry which is preliminary data.</text>
</comment>
<keyword evidence="2" id="KW-1133">Transmembrane helix</keyword>